<evidence type="ECO:0000256" key="1">
    <source>
        <dbReference type="SAM" id="Phobius"/>
    </source>
</evidence>
<keyword evidence="1" id="KW-0472">Membrane</keyword>
<dbReference type="Proteomes" id="UP000177797">
    <property type="component" value="Unassembled WGS sequence"/>
</dbReference>
<gene>
    <name evidence="2" type="ORF">A2938_03240</name>
</gene>
<reference evidence="2 3" key="1">
    <citation type="journal article" date="2016" name="Nat. Commun.">
        <title>Thousands of microbial genomes shed light on interconnected biogeochemical processes in an aquifer system.</title>
        <authorList>
            <person name="Anantharaman K."/>
            <person name="Brown C.T."/>
            <person name="Hug L.A."/>
            <person name="Sharon I."/>
            <person name="Castelle C.J."/>
            <person name="Probst A.J."/>
            <person name="Thomas B.C."/>
            <person name="Singh A."/>
            <person name="Wilkins M.J."/>
            <person name="Karaoz U."/>
            <person name="Brodie E.L."/>
            <person name="Williams K.H."/>
            <person name="Hubbard S.S."/>
            <person name="Banfield J.F."/>
        </authorList>
    </citation>
    <scope>NUCLEOTIDE SEQUENCE [LARGE SCALE GENOMIC DNA]</scope>
</reference>
<keyword evidence="1" id="KW-1133">Transmembrane helix</keyword>
<dbReference type="SUPFAM" id="SSF50118">
    <property type="entry name" value="Cell growth inhibitor/plasmid maintenance toxic component"/>
    <property type="match status" value="1"/>
</dbReference>
<comment type="caution">
    <text evidence="2">The sequence shown here is derived from an EMBL/GenBank/DDBJ whole genome shotgun (WGS) entry which is preliminary data.</text>
</comment>
<dbReference type="Pfam" id="PF02452">
    <property type="entry name" value="PemK_toxin"/>
    <property type="match status" value="1"/>
</dbReference>
<organism evidence="2 3">
    <name type="scientific">Candidatus Taylorbacteria bacterium RIFCSPLOWO2_01_FULL_48_100</name>
    <dbReference type="NCBI Taxonomy" id="1802322"/>
    <lineage>
        <taxon>Bacteria</taxon>
        <taxon>Candidatus Tayloriibacteriota</taxon>
    </lineage>
</organism>
<dbReference type="Gene3D" id="2.30.30.110">
    <property type="match status" value="1"/>
</dbReference>
<evidence type="ECO:0008006" key="4">
    <source>
        <dbReference type="Google" id="ProtNLM"/>
    </source>
</evidence>
<dbReference type="EMBL" id="MHSA01000011">
    <property type="protein sequence ID" value="OHA34542.1"/>
    <property type="molecule type" value="Genomic_DNA"/>
</dbReference>
<dbReference type="InterPro" id="IPR011067">
    <property type="entry name" value="Plasmid_toxin/cell-grow_inhib"/>
</dbReference>
<sequence>MKKNYRAWHKKKSEVNEIVTRPFFHEREIWFCYIGTNVGFEQDGSGNDFLRPVVVLRKFNNEIFWAIPLTKAHKKRKKKAEQYYYAFSFIQGITSIALLSQIRLIDARRLSRNIGVIADKDFKELKKKLKALLP</sequence>
<accession>A0A1G2NGS2</accession>
<feature type="transmembrane region" description="Helical" evidence="1">
    <location>
        <begin position="83"/>
        <end position="102"/>
    </location>
</feature>
<protein>
    <recommendedName>
        <fullName evidence="4">Toxin-antitoxin system protein</fullName>
    </recommendedName>
</protein>
<keyword evidence="1" id="KW-0812">Transmembrane</keyword>
<name>A0A1G2NGS2_9BACT</name>
<dbReference type="InterPro" id="IPR003477">
    <property type="entry name" value="PemK-like"/>
</dbReference>
<dbReference type="GO" id="GO:0003677">
    <property type="term" value="F:DNA binding"/>
    <property type="evidence" value="ECO:0007669"/>
    <property type="project" value="InterPro"/>
</dbReference>
<evidence type="ECO:0000313" key="3">
    <source>
        <dbReference type="Proteomes" id="UP000177797"/>
    </source>
</evidence>
<dbReference type="AlphaFoldDB" id="A0A1G2NGS2"/>
<proteinExistence type="predicted"/>
<evidence type="ECO:0000313" key="2">
    <source>
        <dbReference type="EMBL" id="OHA34542.1"/>
    </source>
</evidence>